<gene>
    <name evidence="4" type="ORF">DFJ67_1522</name>
</gene>
<evidence type="ECO:0000256" key="2">
    <source>
        <dbReference type="ARBA" id="ARBA00023235"/>
    </source>
</evidence>
<dbReference type="EMBL" id="QUMQ01000001">
    <property type="protein sequence ID" value="REF95563.1"/>
    <property type="molecule type" value="Genomic_DNA"/>
</dbReference>
<dbReference type="RefSeq" id="WP_116067223.1">
    <property type="nucleotide sequence ID" value="NZ_BONB01000006.1"/>
</dbReference>
<evidence type="ECO:0000313" key="5">
    <source>
        <dbReference type="Proteomes" id="UP000256913"/>
    </source>
</evidence>
<dbReference type="SUPFAM" id="SSF102546">
    <property type="entry name" value="RbsD-like"/>
    <property type="match status" value="1"/>
</dbReference>
<comment type="caution">
    <text evidence="4">The sequence shown here is derived from an EMBL/GenBank/DDBJ whole genome shotgun (WGS) entry which is preliminary data.</text>
</comment>
<dbReference type="GO" id="GO:0006004">
    <property type="term" value="P:fucose metabolic process"/>
    <property type="evidence" value="ECO:0007669"/>
    <property type="project" value="TreeGrafter"/>
</dbReference>
<reference evidence="4 5" key="1">
    <citation type="submission" date="2018-08" db="EMBL/GenBank/DDBJ databases">
        <title>Sequencing the genomes of 1000 actinobacteria strains.</title>
        <authorList>
            <person name="Klenk H.-P."/>
        </authorList>
    </citation>
    <scope>NUCLEOTIDE SEQUENCE [LARGE SCALE GENOMIC DNA]</scope>
    <source>
        <strain evidence="4 5">DSM 44099</strain>
    </source>
</reference>
<sequence>MLKTTLLHPGIVSALGRAGHGSTVLISDGNYPHSTGTKPGADLVFLNLRPGLVAVDDILGAVLTAVPVESAFVMSPGEGPEPDIFPIFRQHLAPVALTPLDRFAFYDKAREPDLALAIASGDTRLYANILLTIGVVS</sequence>
<keyword evidence="2" id="KW-0413">Isomerase</keyword>
<dbReference type="GO" id="GO:0042806">
    <property type="term" value="F:fucose binding"/>
    <property type="evidence" value="ECO:0007669"/>
    <property type="project" value="TreeGrafter"/>
</dbReference>
<keyword evidence="5" id="KW-1185">Reference proteome</keyword>
<evidence type="ECO:0000256" key="1">
    <source>
        <dbReference type="ARBA" id="ARBA00000223"/>
    </source>
</evidence>
<dbReference type="GO" id="GO:0036373">
    <property type="term" value="F:L-fucose mutarotase activity"/>
    <property type="evidence" value="ECO:0007669"/>
    <property type="project" value="UniProtKB-EC"/>
</dbReference>
<dbReference type="GO" id="GO:0062193">
    <property type="term" value="F:D-ribose pyranase activity"/>
    <property type="evidence" value="ECO:0007669"/>
    <property type="project" value="UniProtKB-EC"/>
</dbReference>
<dbReference type="Pfam" id="PF05025">
    <property type="entry name" value="RbsD_FucU"/>
    <property type="match status" value="1"/>
</dbReference>
<dbReference type="Proteomes" id="UP000256913">
    <property type="component" value="Unassembled WGS sequence"/>
</dbReference>
<dbReference type="Gene3D" id="3.40.1650.10">
    <property type="entry name" value="RbsD-like domain"/>
    <property type="match status" value="1"/>
</dbReference>
<dbReference type="AlphaFoldDB" id="A0A3D9ZI63"/>
<name>A0A3D9ZI63_9ACTN</name>
<dbReference type="PANTHER" id="PTHR31690:SF4">
    <property type="entry name" value="FUCOSE MUTAROTASE"/>
    <property type="match status" value="1"/>
</dbReference>
<dbReference type="InterPro" id="IPR007721">
    <property type="entry name" value="RbsD_FucU"/>
</dbReference>
<dbReference type="PANTHER" id="PTHR31690">
    <property type="entry name" value="FUCOSE MUTAROTASE"/>
    <property type="match status" value="1"/>
</dbReference>
<comment type="catalytic activity">
    <reaction evidence="1">
        <text>beta-D-ribopyranose = beta-D-ribofuranose</text>
        <dbReference type="Rhea" id="RHEA:25432"/>
        <dbReference type="ChEBI" id="CHEBI:27476"/>
        <dbReference type="ChEBI" id="CHEBI:47002"/>
        <dbReference type="EC" id="5.4.99.62"/>
    </reaction>
</comment>
<evidence type="ECO:0000256" key="3">
    <source>
        <dbReference type="ARBA" id="ARBA00036324"/>
    </source>
</evidence>
<organism evidence="4 5">
    <name type="scientific">Asanoa ferruginea</name>
    <dbReference type="NCBI Taxonomy" id="53367"/>
    <lineage>
        <taxon>Bacteria</taxon>
        <taxon>Bacillati</taxon>
        <taxon>Actinomycetota</taxon>
        <taxon>Actinomycetes</taxon>
        <taxon>Micromonosporales</taxon>
        <taxon>Micromonosporaceae</taxon>
        <taxon>Asanoa</taxon>
    </lineage>
</organism>
<proteinExistence type="predicted"/>
<protein>
    <submittedName>
        <fullName evidence="4">L-fucose mutarotase</fullName>
    </submittedName>
</protein>
<comment type="catalytic activity">
    <reaction evidence="3">
        <text>alpha-L-fucose = beta-L-fucose</text>
        <dbReference type="Rhea" id="RHEA:25580"/>
        <dbReference type="ChEBI" id="CHEBI:42548"/>
        <dbReference type="ChEBI" id="CHEBI:42589"/>
        <dbReference type="EC" id="5.1.3.29"/>
    </reaction>
</comment>
<dbReference type="InterPro" id="IPR023750">
    <property type="entry name" value="RbsD-like_sf"/>
</dbReference>
<accession>A0A3D9ZI63</accession>
<dbReference type="OrthoDB" id="9805009at2"/>
<evidence type="ECO:0000313" key="4">
    <source>
        <dbReference type="EMBL" id="REF95563.1"/>
    </source>
</evidence>
<dbReference type="InterPro" id="IPR050443">
    <property type="entry name" value="RbsD/FucU_mutarotase"/>
</dbReference>